<comment type="caution">
    <text evidence="2">The sequence shown here is derived from an EMBL/GenBank/DDBJ whole genome shotgun (WGS) entry which is preliminary data.</text>
</comment>
<organism evidence="2 3">
    <name type="scientific">Pseudothauera lacus</name>
    <dbReference type="NCBI Taxonomy" id="2136175"/>
    <lineage>
        <taxon>Bacteria</taxon>
        <taxon>Pseudomonadati</taxon>
        <taxon>Pseudomonadota</taxon>
        <taxon>Betaproteobacteria</taxon>
        <taxon>Rhodocyclales</taxon>
        <taxon>Zoogloeaceae</taxon>
        <taxon>Pseudothauera</taxon>
    </lineage>
</organism>
<dbReference type="EMBL" id="PZKC01000013">
    <property type="protein sequence ID" value="PTD95444.1"/>
    <property type="molecule type" value="Genomic_DNA"/>
</dbReference>
<evidence type="ECO:0000256" key="1">
    <source>
        <dbReference type="SAM" id="Phobius"/>
    </source>
</evidence>
<dbReference type="InterPro" id="IPR029063">
    <property type="entry name" value="SAM-dependent_MTases_sf"/>
</dbReference>
<dbReference type="Gene3D" id="3.40.50.150">
    <property type="entry name" value="Vaccinia Virus protein VP39"/>
    <property type="match status" value="1"/>
</dbReference>
<keyword evidence="2" id="KW-0489">Methyltransferase</keyword>
<name>A0A2T4ICD1_9RHOO</name>
<keyword evidence="1" id="KW-0472">Membrane</keyword>
<keyword evidence="1" id="KW-1133">Transmembrane helix</keyword>
<dbReference type="GO" id="GO:0032259">
    <property type="term" value="P:methylation"/>
    <property type="evidence" value="ECO:0007669"/>
    <property type="project" value="UniProtKB-KW"/>
</dbReference>
<dbReference type="Proteomes" id="UP000241193">
    <property type="component" value="Unassembled WGS sequence"/>
</dbReference>
<evidence type="ECO:0000313" key="3">
    <source>
        <dbReference type="Proteomes" id="UP000241193"/>
    </source>
</evidence>
<accession>A0A2T4ICD1</accession>
<dbReference type="OrthoDB" id="5611641at2"/>
<proteinExistence type="predicted"/>
<reference evidence="2 3" key="2">
    <citation type="submission" date="2018-04" db="EMBL/GenBank/DDBJ databases">
        <title>Thauera lacus sp. nov., isolated from an saline lake in Inner Mongolia, China.</title>
        <authorList>
            <person name="Liang Q.-Y."/>
        </authorList>
    </citation>
    <scope>NUCLEOTIDE SEQUENCE [LARGE SCALE GENOMIC DNA]</scope>
    <source>
        <strain evidence="2 3">D20</strain>
    </source>
</reference>
<evidence type="ECO:0000313" key="2">
    <source>
        <dbReference type="EMBL" id="PTD95444.1"/>
    </source>
</evidence>
<keyword evidence="2" id="KW-0808">Transferase</keyword>
<reference evidence="2 3" key="1">
    <citation type="submission" date="2018-03" db="EMBL/GenBank/DDBJ databases">
        <authorList>
            <person name="Keele B.F."/>
        </authorList>
    </citation>
    <scope>NUCLEOTIDE SEQUENCE [LARGE SCALE GENOMIC DNA]</scope>
    <source>
        <strain evidence="2 3">D20</strain>
    </source>
</reference>
<keyword evidence="1" id="KW-0812">Transmembrane</keyword>
<dbReference type="AlphaFoldDB" id="A0A2T4ICD1"/>
<feature type="transmembrane region" description="Helical" evidence="1">
    <location>
        <begin position="77"/>
        <end position="94"/>
    </location>
</feature>
<keyword evidence="3" id="KW-1185">Reference proteome</keyword>
<dbReference type="SUPFAM" id="SSF53335">
    <property type="entry name" value="S-adenosyl-L-methionine-dependent methyltransferases"/>
    <property type="match status" value="1"/>
</dbReference>
<dbReference type="GO" id="GO:0008168">
    <property type="term" value="F:methyltransferase activity"/>
    <property type="evidence" value="ECO:0007669"/>
    <property type="project" value="UniProtKB-KW"/>
</dbReference>
<gene>
    <name evidence="2" type="ORF">C8261_14590</name>
</gene>
<sequence>MPPALKALAAQLGGWLIAVLLARSGVLPGGLWALLAAQSVGAVTVAAALRSARWWLPIHLCFTPLAVAAQGLGLHPAWYLGAFLLLAAIYWSSFRTQVPLYLSNRDTVQAVAGLLPPDRPVALLDIGSGTGSLLRPLARLRPDCRFKGIESAPAPHLLACLLGRGLTNLDLRRGDFFAQPWSEQDVVYAFLSPVPMAKVWSKACAEMAPGSLLLSNSFAVPGVAPAFTVTLNDRRGTCLYGYHPAGTAPIAVK</sequence>
<protein>
    <submittedName>
        <fullName evidence="2">Methyltransferase type 12</fullName>
    </submittedName>
</protein>
<dbReference type="RefSeq" id="WP_107494459.1">
    <property type="nucleotide sequence ID" value="NZ_PZKC01000013.1"/>
</dbReference>